<comment type="caution">
    <text evidence="2">The sequence shown here is derived from an EMBL/GenBank/DDBJ whole genome shotgun (WGS) entry which is preliminary data.</text>
</comment>
<feature type="compositionally biased region" description="Acidic residues" evidence="1">
    <location>
        <begin position="61"/>
        <end position="71"/>
    </location>
</feature>
<feature type="region of interest" description="Disordered" evidence="1">
    <location>
        <begin position="348"/>
        <end position="373"/>
    </location>
</feature>
<evidence type="ECO:0000313" key="3">
    <source>
        <dbReference type="Proteomes" id="UP001194580"/>
    </source>
</evidence>
<dbReference type="EMBL" id="JAAAIL010002168">
    <property type="protein sequence ID" value="KAG0259727.1"/>
    <property type="molecule type" value="Genomic_DNA"/>
</dbReference>
<feature type="compositionally biased region" description="Low complexity" evidence="1">
    <location>
        <begin position="155"/>
        <end position="168"/>
    </location>
</feature>
<gene>
    <name evidence="2" type="ORF">BGZ95_004597</name>
</gene>
<feature type="compositionally biased region" description="Low complexity" evidence="1">
    <location>
        <begin position="136"/>
        <end position="146"/>
    </location>
</feature>
<feature type="region of interest" description="Disordered" evidence="1">
    <location>
        <begin position="1"/>
        <end position="21"/>
    </location>
</feature>
<reference evidence="2" key="1">
    <citation type="journal article" date="2020" name="Fungal Divers.">
        <title>Resolving the Mortierellaceae phylogeny through synthesis of multi-gene phylogenetics and phylogenomics.</title>
        <authorList>
            <person name="Vandepol N."/>
            <person name="Liber J."/>
            <person name="Desiro A."/>
            <person name="Na H."/>
            <person name="Kennedy M."/>
            <person name="Barry K."/>
            <person name="Grigoriev I.V."/>
            <person name="Miller A.N."/>
            <person name="O'Donnell K."/>
            <person name="Stajich J.E."/>
            <person name="Bonito G."/>
        </authorList>
    </citation>
    <scope>NUCLEOTIDE SEQUENCE</scope>
    <source>
        <strain evidence="2">NRRL 28262</strain>
    </source>
</reference>
<feature type="compositionally biased region" description="Low complexity" evidence="1">
    <location>
        <begin position="186"/>
        <end position="204"/>
    </location>
</feature>
<evidence type="ECO:0000313" key="2">
    <source>
        <dbReference type="EMBL" id="KAG0259727.1"/>
    </source>
</evidence>
<accession>A0AAD4D375</accession>
<feature type="compositionally biased region" description="Basic and acidic residues" evidence="1">
    <location>
        <begin position="274"/>
        <end position="285"/>
    </location>
</feature>
<feature type="compositionally biased region" description="Basic and acidic residues" evidence="1">
    <location>
        <begin position="1"/>
        <end position="11"/>
    </location>
</feature>
<organism evidence="2 3">
    <name type="scientific">Linnemannia exigua</name>
    <dbReference type="NCBI Taxonomy" id="604196"/>
    <lineage>
        <taxon>Eukaryota</taxon>
        <taxon>Fungi</taxon>
        <taxon>Fungi incertae sedis</taxon>
        <taxon>Mucoromycota</taxon>
        <taxon>Mortierellomycotina</taxon>
        <taxon>Mortierellomycetes</taxon>
        <taxon>Mortierellales</taxon>
        <taxon>Mortierellaceae</taxon>
        <taxon>Linnemannia</taxon>
    </lineage>
</organism>
<protein>
    <submittedName>
        <fullName evidence="2">Uncharacterized protein</fullName>
    </submittedName>
</protein>
<name>A0AAD4D375_9FUNG</name>
<feature type="region of interest" description="Disordered" evidence="1">
    <location>
        <begin position="57"/>
        <end position="246"/>
    </location>
</feature>
<feature type="region of interest" description="Disordered" evidence="1">
    <location>
        <begin position="267"/>
        <end position="301"/>
    </location>
</feature>
<sequence length="373" mass="40203">MTSTRPREGRGVRNAAGGEHDRLKRAVLQPVQCWDKKWAESKNGKQLQVFKWVKSDRQVEFDDEDEDEEIEQAPIPRQIEEEVGTPVPALPTLQDADDTNASTPAQTGEDDDEDDAISTTTSNTMNTTKPPPSNPPAHTSASTSPTLSKTEKRPSLSASSLTLTGGSSHPETLAQKLIREETKGLNNNSNNTTTTAMSTTTSGSMEDDDEDDTDSSRPLETPVETQANTPQDFESMSPAPMMMDSDDLKREADVELVVKGLDEGQAEMEEEMEEKLVVKEKEQHHQHSHVINQSVSGSGSATTSVAVAGGAVVAVEHEPVIVDSTAGVLQQAADIAAADAAIEAVAHKVAQEEQQQQEEDSRMEVDPPSGPIV</sequence>
<dbReference type="AlphaFoldDB" id="A0AAD4D375"/>
<dbReference type="Proteomes" id="UP001194580">
    <property type="component" value="Unassembled WGS sequence"/>
</dbReference>
<feature type="compositionally biased region" description="Polar residues" evidence="1">
    <location>
        <begin position="223"/>
        <end position="234"/>
    </location>
</feature>
<evidence type="ECO:0000256" key="1">
    <source>
        <dbReference type="SAM" id="MobiDB-lite"/>
    </source>
</evidence>
<keyword evidence="3" id="KW-1185">Reference proteome</keyword>
<feature type="compositionally biased region" description="Low complexity" evidence="1">
    <location>
        <begin position="118"/>
        <end position="128"/>
    </location>
</feature>
<proteinExistence type="predicted"/>